<name>A0A2H6KF31_9APIC</name>
<protein>
    <submittedName>
        <fullName evidence="2">Uncharacterized protein</fullName>
    </submittedName>
</protein>
<accession>A0A2H6KF31</accession>
<feature type="transmembrane region" description="Helical" evidence="1">
    <location>
        <begin position="211"/>
        <end position="232"/>
    </location>
</feature>
<dbReference type="AlphaFoldDB" id="A0A2H6KF31"/>
<sequence length="497" mass="56822">MATDVSPLTDSPFTGRRMERMYPIILCACRFVLSLTQFSVAMDTFVLLREKNRMPNYDYDMSLTKLAETAQNYDWVPVYPTSDAVPNDYGKNKLFNLFILRLVHYLHRQLGQLIMYPSTLSLFFMTILSLYDLFEFFQSRWSPIRVRKLGALMQKIFYTTTFIVITVQLVTMLYESSEICHMEIMCPFLFSSKGTAVNNMLIRSGVRSLKGRLVACILFNLGSLVPDTYLILVRTLQPLRLYVIVNALKVAGGTLCFSTFVMICIVRFYINAAIDPRLLADKTTQQLMNKGTVMNQNAFNTSYMKTDLTYLPVFNLKDTLHSRIERTVAGMQNNKLVVPDFLKDPSASRSQAAVDLQTNLTMYSFLRSSFAQVRTTLDVIFYQSLYLTIMCMTLGLYGFVLVIKRHKLILYINLMVNIIATLVHICHALMLVYGMHVSDFFCTIDAYTPANVPPSLGTMAIYTWMCRTKTLSILMFVIAILQAVLSLTDSVGLYLLW</sequence>
<feature type="transmembrane region" description="Helical" evidence="1">
    <location>
        <begin position="114"/>
        <end position="134"/>
    </location>
</feature>
<keyword evidence="3" id="KW-1185">Reference proteome</keyword>
<dbReference type="Proteomes" id="UP000236319">
    <property type="component" value="Unassembled WGS sequence"/>
</dbReference>
<keyword evidence="1" id="KW-1133">Transmembrane helix</keyword>
<gene>
    <name evidence="2" type="ORF">BOVATA_030890</name>
</gene>
<organism evidence="2 3">
    <name type="scientific">Babesia ovata</name>
    <dbReference type="NCBI Taxonomy" id="189622"/>
    <lineage>
        <taxon>Eukaryota</taxon>
        <taxon>Sar</taxon>
        <taxon>Alveolata</taxon>
        <taxon>Apicomplexa</taxon>
        <taxon>Aconoidasida</taxon>
        <taxon>Piroplasmida</taxon>
        <taxon>Babesiidae</taxon>
        <taxon>Babesia</taxon>
    </lineage>
</organism>
<proteinExistence type="predicted"/>
<evidence type="ECO:0000313" key="2">
    <source>
        <dbReference type="EMBL" id="GBE61596.1"/>
    </source>
</evidence>
<dbReference type="RefSeq" id="XP_028867839.1">
    <property type="nucleotide sequence ID" value="XM_029012006.1"/>
</dbReference>
<feature type="transmembrane region" description="Helical" evidence="1">
    <location>
        <begin position="380"/>
        <end position="403"/>
    </location>
</feature>
<keyword evidence="1" id="KW-0472">Membrane</keyword>
<feature type="transmembrane region" description="Helical" evidence="1">
    <location>
        <begin position="244"/>
        <end position="270"/>
    </location>
</feature>
<evidence type="ECO:0000256" key="1">
    <source>
        <dbReference type="SAM" id="Phobius"/>
    </source>
</evidence>
<dbReference type="OrthoDB" id="365248at2759"/>
<feature type="transmembrane region" description="Helical" evidence="1">
    <location>
        <begin position="410"/>
        <end position="433"/>
    </location>
</feature>
<feature type="transmembrane region" description="Helical" evidence="1">
    <location>
        <begin position="155"/>
        <end position="174"/>
    </location>
</feature>
<feature type="transmembrane region" description="Helical" evidence="1">
    <location>
        <begin position="21"/>
        <end position="48"/>
    </location>
</feature>
<dbReference type="EMBL" id="BDSA01000003">
    <property type="protein sequence ID" value="GBE61596.1"/>
    <property type="molecule type" value="Genomic_DNA"/>
</dbReference>
<dbReference type="GeneID" id="39875366"/>
<comment type="caution">
    <text evidence="2">The sequence shown here is derived from an EMBL/GenBank/DDBJ whole genome shotgun (WGS) entry which is preliminary data.</text>
</comment>
<reference evidence="2 3" key="1">
    <citation type="journal article" date="2017" name="BMC Genomics">
        <title>Whole-genome assembly of Babesia ovata and comparative genomics between closely related pathogens.</title>
        <authorList>
            <person name="Yamagishi J."/>
            <person name="Asada M."/>
            <person name="Hakimi H."/>
            <person name="Tanaka T.Q."/>
            <person name="Sugimoto C."/>
            <person name="Kawazu S."/>
        </authorList>
    </citation>
    <scope>NUCLEOTIDE SEQUENCE [LARGE SCALE GENOMIC DNA]</scope>
    <source>
        <strain evidence="2 3">Miyake</strain>
    </source>
</reference>
<dbReference type="VEuPathDB" id="PiroplasmaDB:BOVATA_030890"/>
<keyword evidence="1" id="KW-0812">Transmembrane</keyword>
<evidence type="ECO:0000313" key="3">
    <source>
        <dbReference type="Proteomes" id="UP000236319"/>
    </source>
</evidence>
<feature type="transmembrane region" description="Helical" evidence="1">
    <location>
        <begin position="473"/>
        <end position="496"/>
    </location>
</feature>